<gene>
    <name evidence="1" type="ORF">Vretifemale_13705</name>
</gene>
<comment type="caution">
    <text evidence="1">The sequence shown here is derived from an EMBL/GenBank/DDBJ whole genome shotgun (WGS) entry which is preliminary data.</text>
</comment>
<proteinExistence type="predicted"/>
<organism evidence="1 2">
    <name type="scientific">Volvox reticuliferus</name>
    <dbReference type="NCBI Taxonomy" id="1737510"/>
    <lineage>
        <taxon>Eukaryota</taxon>
        <taxon>Viridiplantae</taxon>
        <taxon>Chlorophyta</taxon>
        <taxon>core chlorophytes</taxon>
        <taxon>Chlorophyceae</taxon>
        <taxon>CS clade</taxon>
        <taxon>Chlamydomonadales</taxon>
        <taxon>Volvocaceae</taxon>
        <taxon>Volvox</taxon>
    </lineage>
</organism>
<keyword evidence="2" id="KW-1185">Reference proteome</keyword>
<dbReference type="Proteomes" id="UP000747110">
    <property type="component" value="Unassembled WGS sequence"/>
</dbReference>
<evidence type="ECO:0000313" key="1">
    <source>
        <dbReference type="EMBL" id="GIL85078.1"/>
    </source>
</evidence>
<protein>
    <submittedName>
        <fullName evidence="1">Uncharacterized protein</fullName>
    </submittedName>
</protein>
<accession>A0A8J4CR80</accession>
<name>A0A8J4CR80_9CHLO</name>
<dbReference type="AlphaFoldDB" id="A0A8J4CR80"/>
<sequence length="135" mass="13729">MALQRSDPHLRKRRIVEVRAPAKAAPVAAAVGKGSDGDCASQSETAAAFSDGCSIPGRLGCIPTACCSRRGFVDSSRVIKPEAGVLAAAAAASPTSFRPVQPATTAGGPPADGCREGLRRREVGCNNCGCCTTDQ</sequence>
<reference evidence="1" key="1">
    <citation type="journal article" date="2021" name="Proc. Natl. Acad. Sci. U.S.A.">
        <title>Three genomes in the algal genus Volvox reveal the fate of a haploid sex-determining region after a transition to homothallism.</title>
        <authorList>
            <person name="Yamamoto K."/>
            <person name="Hamaji T."/>
            <person name="Kawai-Toyooka H."/>
            <person name="Matsuzaki R."/>
            <person name="Takahashi F."/>
            <person name="Nishimura Y."/>
            <person name="Kawachi M."/>
            <person name="Noguchi H."/>
            <person name="Minakuchi Y."/>
            <person name="Umen J.G."/>
            <person name="Toyoda A."/>
            <person name="Nozaki H."/>
        </authorList>
    </citation>
    <scope>NUCLEOTIDE SEQUENCE</scope>
    <source>
        <strain evidence="1">NIES-3786</strain>
    </source>
</reference>
<dbReference type="EMBL" id="BNCP01000031">
    <property type="protein sequence ID" value="GIL85078.1"/>
    <property type="molecule type" value="Genomic_DNA"/>
</dbReference>
<evidence type="ECO:0000313" key="2">
    <source>
        <dbReference type="Proteomes" id="UP000747110"/>
    </source>
</evidence>